<dbReference type="Proteomes" id="UP001321760">
    <property type="component" value="Unassembled WGS sequence"/>
</dbReference>
<dbReference type="PANTHER" id="PTHR34315">
    <property type="match status" value="1"/>
</dbReference>
<keyword evidence="4" id="KW-1185">Reference proteome</keyword>
<dbReference type="InterPro" id="IPR015889">
    <property type="entry name" value="Intradiol_dOase_core"/>
</dbReference>
<dbReference type="PANTHER" id="PTHR34315:SF1">
    <property type="entry name" value="INTRADIOL RING-CLEAVAGE DIOXYGENASES DOMAIN-CONTAINING PROTEIN-RELATED"/>
    <property type="match status" value="1"/>
</dbReference>
<sequence length="385" mass="41809">MKLALIASLLVAALDSALAHGDDPAAEHQEQLERRRFLEIHPNNLDHCAEKFARDGVLEEAARRRYKRAASLMAPSELHAAIRARQTSSLNKNHKSDKPYTAKTDPAVVFADSNSCILSPQATEGPFYVLGESIRSNIVDDQVGVPLHIDFQIYDVNTCKPIKGTYFEMWNANGTGVYSGALSVVNGLQGMSDKANLDRTYLRGSQLSDDNGVVQFDTLFPGHYDGRAPHIHVMSHVPSAKAEANNTLWTNKATYAGQIFFDQALVDNVKKMAPYSSNRQNLLKNSADSILLQEAQTSDPFFNYVLLGGEDLSKGVFAWFSVGINQTFTRDIMAAAMRGKEGGKMVTTNPKIPGLDAIFPGGFPTAYQPAYGGGGGGGARPTGRP</sequence>
<dbReference type="AlphaFoldDB" id="A0AAV9GNA3"/>
<keyword evidence="3" id="KW-0560">Oxidoreductase</keyword>
<evidence type="ECO:0000256" key="1">
    <source>
        <dbReference type="SAM" id="SignalP"/>
    </source>
</evidence>
<reference evidence="3" key="1">
    <citation type="journal article" date="2023" name="Mol. Phylogenet. Evol.">
        <title>Genome-scale phylogeny and comparative genomics of the fungal order Sordariales.</title>
        <authorList>
            <person name="Hensen N."/>
            <person name="Bonometti L."/>
            <person name="Westerberg I."/>
            <person name="Brannstrom I.O."/>
            <person name="Guillou S."/>
            <person name="Cros-Aarteil S."/>
            <person name="Calhoun S."/>
            <person name="Haridas S."/>
            <person name="Kuo A."/>
            <person name="Mondo S."/>
            <person name="Pangilinan J."/>
            <person name="Riley R."/>
            <person name="LaButti K."/>
            <person name="Andreopoulos B."/>
            <person name="Lipzen A."/>
            <person name="Chen C."/>
            <person name="Yan M."/>
            <person name="Daum C."/>
            <person name="Ng V."/>
            <person name="Clum A."/>
            <person name="Steindorff A."/>
            <person name="Ohm R.A."/>
            <person name="Martin F."/>
            <person name="Silar P."/>
            <person name="Natvig D.O."/>
            <person name="Lalanne C."/>
            <person name="Gautier V."/>
            <person name="Ament-Velasquez S.L."/>
            <person name="Kruys A."/>
            <person name="Hutchinson M.I."/>
            <person name="Powell A.J."/>
            <person name="Barry K."/>
            <person name="Miller A.N."/>
            <person name="Grigoriev I.V."/>
            <person name="Debuchy R."/>
            <person name="Gladieux P."/>
            <person name="Hiltunen Thoren M."/>
            <person name="Johannesson H."/>
        </authorList>
    </citation>
    <scope>NUCLEOTIDE SEQUENCE</scope>
    <source>
        <strain evidence="3">PSN243</strain>
    </source>
</reference>
<dbReference type="GO" id="GO:0016702">
    <property type="term" value="F:oxidoreductase activity, acting on single donors with incorporation of molecular oxygen, incorporation of two atoms of oxygen"/>
    <property type="evidence" value="ECO:0007669"/>
    <property type="project" value="InterPro"/>
</dbReference>
<dbReference type="CDD" id="cd03457">
    <property type="entry name" value="intradiol_dioxygenase_like"/>
    <property type="match status" value="1"/>
</dbReference>
<dbReference type="GO" id="GO:0008199">
    <property type="term" value="F:ferric iron binding"/>
    <property type="evidence" value="ECO:0007669"/>
    <property type="project" value="InterPro"/>
</dbReference>
<gene>
    <name evidence="3" type="ORF">QBC34DRAFT_494478</name>
</gene>
<feature type="domain" description="Intradiol ring-cleavage dioxygenases" evidence="2">
    <location>
        <begin position="137"/>
        <end position="228"/>
    </location>
</feature>
<dbReference type="Gene3D" id="2.60.130.10">
    <property type="entry name" value="Aromatic compound dioxygenase"/>
    <property type="match status" value="1"/>
</dbReference>
<organism evidence="3 4">
    <name type="scientific">Podospora aff. communis PSN243</name>
    <dbReference type="NCBI Taxonomy" id="3040156"/>
    <lineage>
        <taxon>Eukaryota</taxon>
        <taxon>Fungi</taxon>
        <taxon>Dikarya</taxon>
        <taxon>Ascomycota</taxon>
        <taxon>Pezizomycotina</taxon>
        <taxon>Sordariomycetes</taxon>
        <taxon>Sordariomycetidae</taxon>
        <taxon>Sordariales</taxon>
        <taxon>Podosporaceae</taxon>
        <taxon>Podospora</taxon>
    </lineage>
</organism>
<protein>
    <submittedName>
        <fullName evidence="3">Intradiol ring-cleavage dioxygenase</fullName>
    </submittedName>
</protein>
<dbReference type="Pfam" id="PF00775">
    <property type="entry name" value="Dioxygenase_C"/>
    <property type="match status" value="1"/>
</dbReference>
<proteinExistence type="predicted"/>
<keyword evidence="1" id="KW-0732">Signal</keyword>
<reference evidence="3" key="2">
    <citation type="submission" date="2023-05" db="EMBL/GenBank/DDBJ databases">
        <authorList>
            <consortium name="Lawrence Berkeley National Laboratory"/>
            <person name="Steindorff A."/>
            <person name="Hensen N."/>
            <person name="Bonometti L."/>
            <person name="Westerberg I."/>
            <person name="Brannstrom I.O."/>
            <person name="Guillou S."/>
            <person name="Cros-Aarteil S."/>
            <person name="Calhoun S."/>
            <person name="Haridas S."/>
            <person name="Kuo A."/>
            <person name="Mondo S."/>
            <person name="Pangilinan J."/>
            <person name="Riley R."/>
            <person name="Labutti K."/>
            <person name="Andreopoulos B."/>
            <person name="Lipzen A."/>
            <person name="Chen C."/>
            <person name="Yanf M."/>
            <person name="Daum C."/>
            <person name="Ng V."/>
            <person name="Clum A."/>
            <person name="Ohm R."/>
            <person name="Martin F."/>
            <person name="Silar P."/>
            <person name="Natvig D."/>
            <person name="Lalanne C."/>
            <person name="Gautier V."/>
            <person name="Ament-Velasquez S.L."/>
            <person name="Kruys A."/>
            <person name="Hutchinson M.I."/>
            <person name="Powell A.J."/>
            <person name="Barry K."/>
            <person name="Miller A.N."/>
            <person name="Grigoriev I.V."/>
            <person name="Debuchy R."/>
            <person name="Gladieux P."/>
            <person name="Thoren M.H."/>
            <person name="Johannesson H."/>
        </authorList>
    </citation>
    <scope>NUCLEOTIDE SEQUENCE</scope>
    <source>
        <strain evidence="3">PSN243</strain>
    </source>
</reference>
<dbReference type="SUPFAM" id="SSF49482">
    <property type="entry name" value="Aromatic compound dioxygenase"/>
    <property type="match status" value="1"/>
</dbReference>
<evidence type="ECO:0000259" key="2">
    <source>
        <dbReference type="Pfam" id="PF00775"/>
    </source>
</evidence>
<feature type="chain" id="PRO_5043620006" evidence="1">
    <location>
        <begin position="20"/>
        <end position="385"/>
    </location>
</feature>
<keyword evidence="3" id="KW-0223">Dioxygenase</keyword>
<name>A0AAV9GNA3_9PEZI</name>
<comment type="caution">
    <text evidence="3">The sequence shown here is derived from an EMBL/GenBank/DDBJ whole genome shotgun (WGS) entry which is preliminary data.</text>
</comment>
<accession>A0AAV9GNA3</accession>
<evidence type="ECO:0000313" key="4">
    <source>
        <dbReference type="Proteomes" id="UP001321760"/>
    </source>
</evidence>
<dbReference type="InterPro" id="IPR000627">
    <property type="entry name" value="Intradiol_dOase_C"/>
</dbReference>
<dbReference type="EMBL" id="MU865936">
    <property type="protein sequence ID" value="KAK4449703.1"/>
    <property type="molecule type" value="Genomic_DNA"/>
</dbReference>
<feature type="signal peptide" evidence="1">
    <location>
        <begin position="1"/>
        <end position="19"/>
    </location>
</feature>
<evidence type="ECO:0000313" key="3">
    <source>
        <dbReference type="EMBL" id="KAK4449703.1"/>
    </source>
</evidence>